<name>A0A1Y1US07_9TREE</name>
<reference evidence="6 7" key="1">
    <citation type="submission" date="2017-03" db="EMBL/GenBank/DDBJ databases">
        <title>Widespread Adenine N6-methylation of Active Genes in Fungi.</title>
        <authorList>
            <consortium name="DOE Joint Genome Institute"/>
            <person name="Mondo S.J."/>
            <person name="Dannebaum R.O."/>
            <person name="Kuo R.C."/>
            <person name="Louie K.B."/>
            <person name="Bewick A.J."/>
            <person name="Labutti K."/>
            <person name="Haridas S."/>
            <person name="Kuo A."/>
            <person name="Salamov A."/>
            <person name="Ahrendt S.R."/>
            <person name="Lau R."/>
            <person name="Bowen B.P."/>
            <person name="Lipzen A."/>
            <person name="Sullivan W."/>
            <person name="Andreopoulos W.B."/>
            <person name="Clum A."/>
            <person name="Lindquist E."/>
            <person name="Daum C."/>
            <person name="Northen T.R."/>
            <person name="Ramamoorthy G."/>
            <person name="Schmitz R.J."/>
            <person name="Gryganskyi A."/>
            <person name="Culley D."/>
            <person name="Magnuson J."/>
            <person name="James T.Y."/>
            <person name="O'Malley M.A."/>
            <person name="Stajich J.E."/>
            <person name="Spatafora J.W."/>
            <person name="Visel A."/>
            <person name="Grigoriev I.V."/>
        </authorList>
    </citation>
    <scope>NUCLEOTIDE SEQUENCE [LARGE SCALE GENOMIC DNA]</scope>
    <source>
        <strain evidence="6 7">NRRL Y-17943</strain>
    </source>
</reference>
<sequence>MTSLSDLFEFLDSPNPAARQLALQNLVGHTAKNDPERHIFIPSSFAGTSASGGGLLPEKRKQGSEQDDSKIKALKDLGNLCTDQAMMAHDALSALVNLSDNVAVARHLVDKDFLVWLVSYTANTTSPLSPLTAMLLSNLTSHPSLLPQIINLDIPIIPLTLSKHYPPWYLPAAASASSTIHPDWRDTRITKPNAEAGQEEERTVEGLRALVQAFEDGAAEGVKEGKGKRKGDVNFLASVFANISMTPSTRTLLLTPRPPFPQPSTASPSENDEPLLSKIVIYTEHPDLIRRGGALGCIKNCAMDRGSMGWLLASEHDRVRLPSDPSRTVKGVDVLPWVLSPLMGPEEYEMEDMEKLPPTLQFLPPTKEREKDPVLRMMCIEILLLLSTTFTGREALRQRGAYIVVRELHKVETDQAIKDAIERLVSLIQGEEGHETKMEEIDHLVRGQSGTSASKEEDLDVVEV</sequence>
<dbReference type="OrthoDB" id="338814at2759"/>
<dbReference type="Pfam" id="PF04063">
    <property type="entry name" value="DUF383"/>
    <property type="match status" value="1"/>
</dbReference>
<dbReference type="GeneID" id="33554029"/>
<dbReference type="EMBL" id="NBSH01000001">
    <property type="protein sequence ID" value="ORX40811.1"/>
    <property type="molecule type" value="Genomic_DNA"/>
</dbReference>
<dbReference type="InterPro" id="IPR016024">
    <property type="entry name" value="ARM-type_fold"/>
</dbReference>
<keyword evidence="7" id="KW-1185">Reference proteome</keyword>
<gene>
    <name evidence="6" type="ORF">BD324DRAFT_22377</name>
</gene>
<proteinExistence type="inferred from homology"/>
<protein>
    <recommendedName>
        <fullName evidence="2">Protein HGH1 homolog</fullName>
    </recommendedName>
</protein>
<feature type="compositionally biased region" description="Basic and acidic residues" evidence="3">
    <location>
        <begin position="57"/>
        <end position="68"/>
    </location>
</feature>
<dbReference type="Proteomes" id="UP000193218">
    <property type="component" value="Unassembled WGS sequence"/>
</dbReference>
<accession>A0A1Y1US07</accession>
<dbReference type="InterPro" id="IPR007205">
    <property type="entry name" value="Protein_HGH1_N"/>
</dbReference>
<dbReference type="RefSeq" id="XP_021874490.1">
    <property type="nucleotide sequence ID" value="XM_022012221.1"/>
</dbReference>
<dbReference type="PANTHER" id="PTHR13387:SF9">
    <property type="entry name" value="PROTEIN HGH1 HOMOLOG"/>
    <property type="match status" value="1"/>
</dbReference>
<dbReference type="InterPro" id="IPR007206">
    <property type="entry name" value="Protein_HGH1_C"/>
</dbReference>
<evidence type="ECO:0000256" key="3">
    <source>
        <dbReference type="SAM" id="MobiDB-lite"/>
    </source>
</evidence>
<dbReference type="Gene3D" id="1.25.10.10">
    <property type="entry name" value="Leucine-rich Repeat Variant"/>
    <property type="match status" value="1"/>
</dbReference>
<dbReference type="FunCoup" id="A0A1Y1US07">
    <property type="interactions" value="563"/>
</dbReference>
<evidence type="ECO:0000313" key="6">
    <source>
        <dbReference type="EMBL" id="ORX40811.1"/>
    </source>
</evidence>
<comment type="caution">
    <text evidence="6">The sequence shown here is derived from an EMBL/GenBank/DDBJ whole genome shotgun (WGS) entry which is preliminary data.</text>
</comment>
<dbReference type="Pfam" id="PF04064">
    <property type="entry name" value="DUF384"/>
    <property type="match status" value="1"/>
</dbReference>
<feature type="region of interest" description="Disordered" evidence="3">
    <location>
        <begin position="48"/>
        <end position="68"/>
    </location>
</feature>
<feature type="domain" description="Protein HGH1 C-terminal" evidence="5">
    <location>
        <begin position="383"/>
        <end position="435"/>
    </location>
</feature>
<organism evidence="6 7">
    <name type="scientific">Kockovaella imperatae</name>
    <dbReference type="NCBI Taxonomy" id="4999"/>
    <lineage>
        <taxon>Eukaryota</taxon>
        <taxon>Fungi</taxon>
        <taxon>Dikarya</taxon>
        <taxon>Basidiomycota</taxon>
        <taxon>Agaricomycotina</taxon>
        <taxon>Tremellomycetes</taxon>
        <taxon>Tremellales</taxon>
        <taxon>Cuniculitremaceae</taxon>
        <taxon>Kockovaella</taxon>
    </lineage>
</organism>
<dbReference type="InterPro" id="IPR039717">
    <property type="entry name" value="Hgh1"/>
</dbReference>
<evidence type="ECO:0000256" key="1">
    <source>
        <dbReference type="ARBA" id="ARBA00006712"/>
    </source>
</evidence>
<evidence type="ECO:0000256" key="2">
    <source>
        <dbReference type="ARBA" id="ARBA00014076"/>
    </source>
</evidence>
<comment type="similarity">
    <text evidence="1">Belongs to the HGH1 family.</text>
</comment>
<dbReference type="InterPro" id="IPR011989">
    <property type="entry name" value="ARM-like"/>
</dbReference>
<dbReference type="SUPFAM" id="SSF48371">
    <property type="entry name" value="ARM repeat"/>
    <property type="match status" value="1"/>
</dbReference>
<evidence type="ECO:0000259" key="4">
    <source>
        <dbReference type="Pfam" id="PF04063"/>
    </source>
</evidence>
<dbReference type="STRING" id="4999.A0A1Y1US07"/>
<dbReference type="PANTHER" id="PTHR13387">
    <property type="entry name" value="PROTEIN HGH1 HOMOLOG"/>
    <property type="match status" value="1"/>
</dbReference>
<dbReference type="InParanoid" id="A0A1Y1US07"/>
<evidence type="ECO:0000313" key="7">
    <source>
        <dbReference type="Proteomes" id="UP000193218"/>
    </source>
</evidence>
<evidence type="ECO:0000259" key="5">
    <source>
        <dbReference type="Pfam" id="PF04064"/>
    </source>
</evidence>
<dbReference type="AlphaFoldDB" id="A0A1Y1US07"/>
<feature type="domain" description="Protein HGH1 N-terminal" evidence="4">
    <location>
        <begin position="121"/>
        <end position="376"/>
    </location>
</feature>